<keyword evidence="2 6" id="KW-0808">Transferase</keyword>
<keyword evidence="5 6" id="KW-0067">ATP-binding</keyword>
<evidence type="ECO:0000256" key="3">
    <source>
        <dbReference type="ARBA" id="ARBA00022741"/>
    </source>
</evidence>
<gene>
    <name evidence="9" type="ORF">EV44_g1893</name>
</gene>
<dbReference type="Pfam" id="PF00349">
    <property type="entry name" value="Hexokinase_1"/>
    <property type="match status" value="1"/>
</dbReference>
<evidence type="ECO:0000256" key="1">
    <source>
        <dbReference type="ARBA" id="ARBA00009225"/>
    </source>
</evidence>
<dbReference type="GO" id="GO:0005524">
    <property type="term" value="F:ATP binding"/>
    <property type="evidence" value="ECO:0007669"/>
    <property type="project" value="UniProtKB-UniRule"/>
</dbReference>
<dbReference type="GO" id="GO:0008865">
    <property type="term" value="F:fructokinase activity"/>
    <property type="evidence" value="ECO:0007669"/>
    <property type="project" value="TreeGrafter"/>
</dbReference>
<dbReference type="HOGENOM" id="CLU_014393_5_1_1"/>
<dbReference type="GO" id="GO:0005739">
    <property type="term" value="C:mitochondrion"/>
    <property type="evidence" value="ECO:0007669"/>
    <property type="project" value="TreeGrafter"/>
</dbReference>
<dbReference type="PANTHER" id="PTHR19443:SF24">
    <property type="entry name" value="PHOSPHOTRANSFERASE"/>
    <property type="match status" value="1"/>
</dbReference>
<proteinExistence type="inferred from homology"/>
<keyword evidence="6" id="KW-0324">Glycolysis</keyword>
<dbReference type="EMBL" id="JNVN01003470">
    <property type="protein sequence ID" value="KHJ30908.1"/>
    <property type="molecule type" value="Genomic_DNA"/>
</dbReference>
<dbReference type="PRINTS" id="PR00475">
    <property type="entry name" value="HEXOKINASE"/>
</dbReference>
<sequence>MLPSFNYHLPTGNESGKFIAVDLGGSTLRVAFIQLFGSDVFKPESEILSLKAFKISSDVKNLSGHSFFKWLAARIEETLLEQEIPNTILPMGISWSFPLEQTSHRNGLLMKMGKGFSAADVLLKQDLADLIENSCRSRGLNVHLDAITNDSSATLLAKSYSDNATVLSLILGTGVNVGAHLPARLFPTSKFESRPPEWYASAKHILVNTEISMIGKNMLPETEWDMKLKNDHPNPDYQPFEHFVSGRYLGEIIRLILIDGIENEGFFGGVVPPSLRDKYSLETETISQIESDQSSNHQKAFQILCERHPSTAPPTKRDILALHSISSRVTHRASGLVAAAIYALWQLRNEVNDITVGNYTKSSVACAGSVIEHYPGFKAACQEHLDSLVVANGGSTGILKLVSTTESSLIGAAVASAVAS</sequence>
<dbReference type="PANTHER" id="PTHR19443">
    <property type="entry name" value="HEXOKINASE"/>
    <property type="match status" value="1"/>
</dbReference>
<dbReference type="GO" id="GO:0001678">
    <property type="term" value="P:intracellular glucose homeostasis"/>
    <property type="evidence" value="ECO:0007669"/>
    <property type="project" value="InterPro"/>
</dbReference>
<evidence type="ECO:0000256" key="4">
    <source>
        <dbReference type="ARBA" id="ARBA00022777"/>
    </source>
</evidence>
<evidence type="ECO:0000256" key="5">
    <source>
        <dbReference type="ARBA" id="ARBA00022840"/>
    </source>
</evidence>
<dbReference type="AlphaFoldDB" id="A0A0B1NY62"/>
<accession>A0A0B1NY62</accession>
<dbReference type="UniPathway" id="UPA00109">
    <property type="reaction ID" value="UER00180"/>
</dbReference>
<keyword evidence="10" id="KW-1185">Reference proteome</keyword>
<evidence type="ECO:0000256" key="2">
    <source>
        <dbReference type="ARBA" id="ARBA00022679"/>
    </source>
</evidence>
<dbReference type="EC" id="2.7.1.-" evidence="6"/>
<evidence type="ECO:0000313" key="9">
    <source>
        <dbReference type="EMBL" id="KHJ30908.1"/>
    </source>
</evidence>
<evidence type="ECO:0000256" key="6">
    <source>
        <dbReference type="RuleBase" id="RU362007"/>
    </source>
</evidence>
<dbReference type="GO" id="GO:0006013">
    <property type="term" value="P:mannose metabolic process"/>
    <property type="evidence" value="ECO:0007669"/>
    <property type="project" value="TreeGrafter"/>
</dbReference>
<dbReference type="GO" id="GO:0006096">
    <property type="term" value="P:glycolytic process"/>
    <property type="evidence" value="ECO:0007669"/>
    <property type="project" value="UniProtKB-UniPathway"/>
</dbReference>
<dbReference type="STRING" id="52586.A0A0B1NY62"/>
<dbReference type="Gene3D" id="3.30.420.40">
    <property type="match status" value="1"/>
</dbReference>
<dbReference type="SUPFAM" id="SSF53067">
    <property type="entry name" value="Actin-like ATPase domain"/>
    <property type="match status" value="2"/>
</dbReference>
<dbReference type="GO" id="GO:0005536">
    <property type="term" value="F:D-glucose binding"/>
    <property type="evidence" value="ECO:0007669"/>
    <property type="project" value="InterPro"/>
</dbReference>
<dbReference type="GO" id="GO:0019158">
    <property type="term" value="F:mannokinase activity"/>
    <property type="evidence" value="ECO:0007669"/>
    <property type="project" value="TreeGrafter"/>
</dbReference>
<evidence type="ECO:0000259" key="8">
    <source>
        <dbReference type="Pfam" id="PF03727"/>
    </source>
</evidence>
<dbReference type="InterPro" id="IPR022673">
    <property type="entry name" value="Hexokinase_C"/>
</dbReference>
<evidence type="ECO:0000313" key="10">
    <source>
        <dbReference type="Proteomes" id="UP000030854"/>
    </source>
</evidence>
<dbReference type="GO" id="GO:0006006">
    <property type="term" value="P:glucose metabolic process"/>
    <property type="evidence" value="ECO:0007669"/>
    <property type="project" value="TreeGrafter"/>
</dbReference>
<dbReference type="InterPro" id="IPR001312">
    <property type="entry name" value="Hexokinase"/>
</dbReference>
<keyword evidence="3 6" id="KW-0547">Nucleotide-binding</keyword>
<evidence type="ECO:0000259" key="7">
    <source>
        <dbReference type="Pfam" id="PF00349"/>
    </source>
</evidence>
<dbReference type="GO" id="GO:0004340">
    <property type="term" value="F:glucokinase activity"/>
    <property type="evidence" value="ECO:0007669"/>
    <property type="project" value="TreeGrafter"/>
</dbReference>
<feature type="domain" description="Hexokinase C-terminal" evidence="8">
    <location>
        <begin position="167"/>
        <end position="418"/>
    </location>
</feature>
<keyword evidence="4 6" id="KW-0418">Kinase</keyword>
<dbReference type="InterPro" id="IPR022672">
    <property type="entry name" value="Hexokinase_N"/>
</dbReference>
<dbReference type="Gene3D" id="3.40.367.20">
    <property type="match status" value="1"/>
</dbReference>
<dbReference type="GO" id="GO:0005829">
    <property type="term" value="C:cytosol"/>
    <property type="evidence" value="ECO:0007669"/>
    <property type="project" value="TreeGrafter"/>
</dbReference>
<name>A0A0B1NY62_UNCNE</name>
<dbReference type="Proteomes" id="UP000030854">
    <property type="component" value="Unassembled WGS sequence"/>
</dbReference>
<dbReference type="InterPro" id="IPR043129">
    <property type="entry name" value="ATPase_NBD"/>
</dbReference>
<dbReference type="OMA" id="PDFQPFE"/>
<organism evidence="9 10">
    <name type="scientific">Uncinula necator</name>
    <name type="common">Grape powdery mildew</name>
    <dbReference type="NCBI Taxonomy" id="52586"/>
    <lineage>
        <taxon>Eukaryota</taxon>
        <taxon>Fungi</taxon>
        <taxon>Dikarya</taxon>
        <taxon>Ascomycota</taxon>
        <taxon>Pezizomycotina</taxon>
        <taxon>Leotiomycetes</taxon>
        <taxon>Erysiphales</taxon>
        <taxon>Erysiphaceae</taxon>
        <taxon>Erysiphe</taxon>
    </lineage>
</organism>
<comment type="caution">
    <text evidence="9">The sequence shown here is derived from an EMBL/GenBank/DDBJ whole genome shotgun (WGS) entry which is preliminary data.</text>
</comment>
<dbReference type="PROSITE" id="PS51748">
    <property type="entry name" value="HEXOKINASE_2"/>
    <property type="match status" value="1"/>
</dbReference>
<comment type="similarity">
    <text evidence="1 6">Belongs to the hexokinase family.</text>
</comment>
<feature type="domain" description="Hexokinase N-terminal" evidence="7">
    <location>
        <begin position="1"/>
        <end position="160"/>
    </location>
</feature>
<protein>
    <recommendedName>
        <fullName evidence="6">Phosphotransferase</fullName>
        <ecNumber evidence="6">2.7.1.-</ecNumber>
    </recommendedName>
</protein>
<dbReference type="Pfam" id="PF03727">
    <property type="entry name" value="Hexokinase_2"/>
    <property type="match status" value="1"/>
</dbReference>
<reference evidence="9 10" key="1">
    <citation type="journal article" date="2014" name="BMC Genomics">
        <title>Adaptive genomic structural variation in the grape powdery mildew pathogen, Erysiphe necator.</title>
        <authorList>
            <person name="Jones L."/>
            <person name="Riaz S."/>
            <person name="Morales-Cruz A."/>
            <person name="Amrine K.C."/>
            <person name="McGuire B."/>
            <person name="Gubler W.D."/>
            <person name="Walker M.A."/>
            <person name="Cantu D."/>
        </authorList>
    </citation>
    <scope>NUCLEOTIDE SEQUENCE [LARGE SCALE GENOMIC DNA]</scope>
    <source>
        <strain evidence="10">c</strain>
    </source>
</reference>